<protein>
    <recommendedName>
        <fullName evidence="3">Restriction endonuclease</fullName>
    </recommendedName>
</protein>
<dbReference type="AlphaFoldDB" id="A0A1Y6BDZ8"/>
<accession>A0A1Y6BDZ8</accession>
<organism evidence="1 2">
    <name type="scientific">Tistlia consotensis USBA 355</name>
    <dbReference type="NCBI Taxonomy" id="560819"/>
    <lineage>
        <taxon>Bacteria</taxon>
        <taxon>Pseudomonadati</taxon>
        <taxon>Pseudomonadota</taxon>
        <taxon>Alphaproteobacteria</taxon>
        <taxon>Rhodospirillales</taxon>
        <taxon>Rhodovibrionaceae</taxon>
        <taxon>Tistlia</taxon>
    </lineage>
</organism>
<evidence type="ECO:0008006" key="3">
    <source>
        <dbReference type="Google" id="ProtNLM"/>
    </source>
</evidence>
<dbReference type="Proteomes" id="UP000192917">
    <property type="component" value="Unassembled WGS sequence"/>
</dbReference>
<evidence type="ECO:0000313" key="2">
    <source>
        <dbReference type="Proteomes" id="UP000192917"/>
    </source>
</evidence>
<gene>
    <name evidence="1" type="ORF">SAMN05428998_103252</name>
</gene>
<reference evidence="1 2" key="1">
    <citation type="submission" date="2017-04" db="EMBL/GenBank/DDBJ databases">
        <authorList>
            <person name="Afonso C.L."/>
            <person name="Miller P.J."/>
            <person name="Scott M.A."/>
            <person name="Spackman E."/>
            <person name="Goraichik I."/>
            <person name="Dimitrov K.M."/>
            <person name="Suarez D.L."/>
            <person name="Swayne D.E."/>
        </authorList>
    </citation>
    <scope>NUCLEOTIDE SEQUENCE [LARGE SCALE GENOMIC DNA]</scope>
    <source>
        <strain evidence="1 2">USBA 355</strain>
    </source>
</reference>
<name>A0A1Y6BDZ8_9PROT</name>
<evidence type="ECO:0000313" key="1">
    <source>
        <dbReference type="EMBL" id="SMF05196.1"/>
    </source>
</evidence>
<keyword evidence="2" id="KW-1185">Reference proteome</keyword>
<sequence>MVMERSPSAFEEMSEEDLRQQYLVQLNGRFEGQATGETFNHAGKTDILIRVQDRNIFIAECKFWRGEKLFLAAVDQILSYLSWRDTKAAIVLFNRQKTFSAVLDKVRQAMEAHPQKKRGPSVEGETRFRYVLGNPRDPSREIILTVLAFDVPAAEAKS</sequence>
<dbReference type="EMBL" id="FWZX01000003">
    <property type="protein sequence ID" value="SMF05196.1"/>
    <property type="molecule type" value="Genomic_DNA"/>
</dbReference>
<proteinExistence type="predicted"/>